<reference evidence="2" key="1">
    <citation type="submission" date="2006-10" db="EMBL/GenBank/DDBJ databases">
        <authorList>
            <person name="Amadeo P."/>
            <person name="Zhao Q."/>
            <person name="Wortman J."/>
            <person name="Fraser-Liggett C."/>
            <person name="Carlton J."/>
        </authorList>
    </citation>
    <scope>NUCLEOTIDE SEQUENCE</scope>
    <source>
        <strain evidence="2">G3</strain>
    </source>
</reference>
<keyword evidence="3" id="KW-1185">Reference proteome</keyword>
<evidence type="ECO:0000313" key="2">
    <source>
        <dbReference type="EMBL" id="EAY15252.1"/>
    </source>
</evidence>
<gene>
    <name evidence="2" type="ORF">TVAG_393950</name>
</gene>
<proteinExistence type="predicted"/>
<dbReference type="KEGG" id="tva:4773257"/>
<dbReference type="VEuPathDB" id="TrichDB:TVAGG3_0279450"/>
<dbReference type="EMBL" id="DS113258">
    <property type="protein sequence ID" value="EAY15252.1"/>
    <property type="molecule type" value="Genomic_DNA"/>
</dbReference>
<protein>
    <submittedName>
        <fullName evidence="2">Uncharacterized protein</fullName>
    </submittedName>
</protein>
<name>A2DWB2_TRIV3</name>
<dbReference type="RefSeq" id="XP_001327475.1">
    <property type="nucleotide sequence ID" value="XM_001327440.1"/>
</dbReference>
<dbReference type="Proteomes" id="UP000001542">
    <property type="component" value="Unassembled WGS sequence"/>
</dbReference>
<dbReference type="VEuPathDB" id="TrichDB:TVAG_393950"/>
<dbReference type="InParanoid" id="A2DWB2"/>
<evidence type="ECO:0000313" key="3">
    <source>
        <dbReference type="Proteomes" id="UP000001542"/>
    </source>
</evidence>
<feature type="region of interest" description="Disordered" evidence="1">
    <location>
        <begin position="1"/>
        <end position="56"/>
    </location>
</feature>
<evidence type="ECO:0000256" key="1">
    <source>
        <dbReference type="SAM" id="MobiDB-lite"/>
    </source>
</evidence>
<sequence length="119" mass="13557">MNFFQLSSAVPQQKRPFSFGSSTSLFRQNDTTSSQAPIINSPKFTPSPKPIAVQPKPQPVFEEKPVAKITTSGDPIEMIDLELRELSNWTNQQIRFLSNLLNLTNELNSKIDEFENQFR</sequence>
<accession>A2DWB2</accession>
<organism evidence="2 3">
    <name type="scientific">Trichomonas vaginalis (strain ATCC PRA-98 / G3)</name>
    <dbReference type="NCBI Taxonomy" id="412133"/>
    <lineage>
        <taxon>Eukaryota</taxon>
        <taxon>Metamonada</taxon>
        <taxon>Parabasalia</taxon>
        <taxon>Trichomonadida</taxon>
        <taxon>Trichomonadidae</taxon>
        <taxon>Trichomonas</taxon>
    </lineage>
</organism>
<reference evidence="2" key="2">
    <citation type="journal article" date="2007" name="Science">
        <title>Draft genome sequence of the sexually transmitted pathogen Trichomonas vaginalis.</title>
        <authorList>
            <person name="Carlton J.M."/>
            <person name="Hirt R.P."/>
            <person name="Silva J.C."/>
            <person name="Delcher A.L."/>
            <person name="Schatz M."/>
            <person name="Zhao Q."/>
            <person name="Wortman J.R."/>
            <person name="Bidwell S.L."/>
            <person name="Alsmark U.C.M."/>
            <person name="Besteiro S."/>
            <person name="Sicheritz-Ponten T."/>
            <person name="Noel C.J."/>
            <person name="Dacks J.B."/>
            <person name="Foster P.G."/>
            <person name="Simillion C."/>
            <person name="Van de Peer Y."/>
            <person name="Miranda-Saavedra D."/>
            <person name="Barton G.J."/>
            <person name="Westrop G.D."/>
            <person name="Mueller S."/>
            <person name="Dessi D."/>
            <person name="Fiori P.L."/>
            <person name="Ren Q."/>
            <person name="Paulsen I."/>
            <person name="Zhang H."/>
            <person name="Bastida-Corcuera F.D."/>
            <person name="Simoes-Barbosa A."/>
            <person name="Brown M.T."/>
            <person name="Hayes R.D."/>
            <person name="Mukherjee M."/>
            <person name="Okumura C.Y."/>
            <person name="Schneider R."/>
            <person name="Smith A.J."/>
            <person name="Vanacova S."/>
            <person name="Villalvazo M."/>
            <person name="Haas B.J."/>
            <person name="Pertea M."/>
            <person name="Feldblyum T.V."/>
            <person name="Utterback T.R."/>
            <person name="Shu C.L."/>
            <person name="Osoegawa K."/>
            <person name="de Jong P.J."/>
            <person name="Hrdy I."/>
            <person name="Horvathova L."/>
            <person name="Zubacova Z."/>
            <person name="Dolezal P."/>
            <person name="Malik S.B."/>
            <person name="Logsdon J.M. Jr."/>
            <person name="Henze K."/>
            <person name="Gupta A."/>
            <person name="Wang C.C."/>
            <person name="Dunne R.L."/>
            <person name="Upcroft J.A."/>
            <person name="Upcroft P."/>
            <person name="White O."/>
            <person name="Salzberg S.L."/>
            <person name="Tang P."/>
            <person name="Chiu C.-H."/>
            <person name="Lee Y.-S."/>
            <person name="Embley T.M."/>
            <person name="Coombs G.H."/>
            <person name="Mottram J.C."/>
            <person name="Tachezy J."/>
            <person name="Fraser-Liggett C.M."/>
            <person name="Johnson P.J."/>
        </authorList>
    </citation>
    <scope>NUCLEOTIDE SEQUENCE [LARGE SCALE GENOMIC DNA]</scope>
    <source>
        <strain evidence="2">G3</strain>
    </source>
</reference>
<feature type="compositionally biased region" description="Polar residues" evidence="1">
    <location>
        <begin position="1"/>
        <end position="11"/>
    </location>
</feature>
<feature type="compositionally biased region" description="Polar residues" evidence="1">
    <location>
        <begin position="19"/>
        <end position="44"/>
    </location>
</feature>
<dbReference type="AlphaFoldDB" id="A2DWB2"/>